<reference evidence="5" key="1">
    <citation type="journal article" date="2019" name="Int. J. Syst. Evol. Microbiol.">
        <title>The Global Catalogue of Microorganisms (GCM) 10K type strain sequencing project: providing services to taxonomists for standard genome sequencing and annotation.</title>
        <authorList>
            <consortium name="The Broad Institute Genomics Platform"/>
            <consortium name="The Broad Institute Genome Sequencing Center for Infectious Disease"/>
            <person name="Wu L."/>
            <person name="Ma J."/>
        </authorList>
    </citation>
    <scope>NUCLEOTIDE SEQUENCE [LARGE SCALE GENOMIC DNA]</scope>
    <source>
        <strain evidence="5">JCM 7356</strain>
    </source>
</reference>
<gene>
    <name evidence="4" type="ORF">GCM10010430_21550</name>
</gene>
<name>A0ABP5QLT3_9ACTN</name>
<dbReference type="PANTHER" id="PTHR43156">
    <property type="entry name" value="STAGE II SPORULATION PROTEIN E-RELATED"/>
    <property type="match status" value="1"/>
</dbReference>
<dbReference type="Pfam" id="PF07228">
    <property type="entry name" value="SpoIIE"/>
    <property type="match status" value="1"/>
</dbReference>
<dbReference type="Proteomes" id="UP001500305">
    <property type="component" value="Unassembled WGS sequence"/>
</dbReference>
<evidence type="ECO:0000313" key="4">
    <source>
        <dbReference type="EMBL" id="GAA2239870.1"/>
    </source>
</evidence>
<organism evidence="4 5">
    <name type="scientific">Kitasatospora cystarginea</name>
    <dbReference type="NCBI Taxonomy" id="58350"/>
    <lineage>
        <taxon>Bacteria</taxon>
        <taxon>Bacillati</taxon>
        <taxon>Actinomycetota</taxon>
        <taxon>Actinomycetes</taxon>
        <taxon>Kitasatosporales</taxon>
        <taxon>Streptomycetaceae</taxon>
        <taxon>Kitasatospora</taxon>
    </lineage>
</organism>
<keyword evidence="2" id="KW-0472">Membrane</keyword>
<protein>
    <submittedName>
        <fullName evidence="4">PP2C family protein-serine/threonine phosphatase</fullName>
    </submittedName>
</protein>
<dbReference type="InterPro" id="IPR052016">
    <property type="entry name" value="Bact_Sigma-Reg"/>
</dbReference>
<dbReference type="InterPro" id="IPR001932">
    <property type="entry name" value="PPM-type_phosphatase-like_dom"/>
</dbReference>
<comment type="caution">
    <text evidence="4">The sequence shown here is derived from an EMBL/GenBank/DDBJ whole genome shotgun (WGS) entry which is preliminary data.</text>
</comment>
<keyword evidence="2" id="KW-1133">Transmembrane helix</keyword>
<evidence type="ECO:0000313" key="5">
    <source>
        <dbReference type="Proteomes" id="UP001500305"/>
    </source>
</evidence>
<dbReference type="Gene3D" id="3.60.40.10">
    <property type="entry name" value="PPM-type phosphatase domain"/>
    <property type="match status" value="1"/>
</dbReference>
<dbReference type="SUPFAM" id="SSF81606">
    <property type="entry name" value="PP2C-like"/>
    <property type="match status" value="1"/>
</dbReference>
<accession>A0ABP5QLT3</accession>
<keyword evidence="1" id="KW-0378">Hydrolase</keyword>
<evidence type="ECO:0000259" key="3">
    <source>
        <dbReference type="SMART" id="SM00331"/>
    </source>
</evidence>
<proteinExistence type="predicted"/>
<dbReference type="SMART" id="SM00331">
    <property type="entry name" value="PP2C_SIG"/>
    <property type="match status" value="1"/>
</dbReference>
<keyword evidence="2" id="KW-0812">Transmembrane</keyword>
<evidence type="ECO:0000256" key="2">
    <source>
        <dbReference type="SAM" id="Phobius"/>
    </source>
</evidence>
<keyword evidence="5" id="KW-1185">Reference proteome</keyword>
<feature type="transmembrane region" description="Helical" evidence="2">
    <location>
        <begin position="72"/>
        <end position="90"/>
    </location>
</feature>
<evidence type="ECO:0000256" key="1">
    <source>
        <dbReference type="ARBA" id="ARBA00022801"/>
    </source>
</evidence>
<dbReference type="EMBL" id="BAAATR010000007">
    <property type="protein sequence ID" value="GAA2239870.1"/>
    <property type="molecule type" value="Genomic_DNA"/>
</dbReference>
<feature type="transmembrane region" description="Helical" evidence="2">
    <location>
        <begin position="23"/>
        <end position="39"/>
    </location>
</feature>
<dbReference type="PANTHER" id="PTHR43156:SF2">
    <property type="entry name" value="STAGE II SPORULATION PROTEIN E"/>
    <property type="match status" value="1"/>
</dbReference>
<feature type="domain" description="PPM-type phosphatase" evidence="3">
    <location>
        <begin position="123"/>
        <end position="349"/>
    </location>
</feature>
<feature type="transmembrane region" description="Helical" evidence="2">
    <location>
        <begin position="46"/>
        <end position="66"/>
    </location>
</feature>
<dbReference type="InterPro" id="IPR036457">
    <property type="entry name" value="PPM-type-like_dom_sf"/>
</dbReference>
<sequence>MLIPLAFIVAISSIDIASPPYVHLGPLLVVAPAITASFAGARLTALIGFTAVVAQVVIGIFHGGLGTTNHEAQVAALLVVSAVIVFYCRVRERHGRELTHVRSVSEAVQEVLLRPLPPRLGPLQVAAAYLAAEDEAHVGGDLYAATRVAHGTRLIIGDVRGKGLAAVGDSAHLLGAFRELAHHYQDLPALASALEESFCRHLAETAPTDEKHGEHTERFVTALLLDIPDASPVVRTTICGHPPPLLLHGGLVDLLHPREPAPPLGMCGLRDTRYPVETFAFESGDTILLYTDGITEARDRSRAFYPLTDRVSAWSTADPPDLLRHIRHDLVDHVGGRLRDDAALIALRRT</sequence>